<feature type="transmembrane region" description="Helical" evidence="1">
    <location>
        <begin position="59"/>
        <end position="81"/>
    </location>
</feature>
<keyword evidence="1" id="KW-0812">Transmembrane</keyword>
<evidence type="ECO:0000313" key="3">
    <source>
        <dbReference type="EMBL" id="MDN0025674.1"/>
    </source>
</evidence>
<organism evidence="3 5">
    <name type="scientific">Leyella lascolaii</name>
    <dbReference type="NCBI Taxonomy" id="1776379"/>
    <lineage>
        <taxon>Bacteria</taxon>
        <taxon>Pseudomonadati</taxon>
        <taxon>Bacteroidota</taxon>
        <taxon>Bacteroidia</taxon>
        <taxon>Bacteroidales</taxon>
        <taxon>Prevotellaceae</taxon>
        <taxon>Leyella</taxon>
    </lineage>
</organism>
<dbReference type="RefSeq" id="WP_289825926.1">
    <property type="nucleotide sequence ID" value="NZ_JAUEIE010000012.1"/>
</dbReference>
<name>A0AAW7JIS4_9BACT</name>
<protein>
    <submittedName>
        <fullName evidence="3">LysO family transporter</fullName>
    </submittedName>
</protein>
<sequence>MFTVIIIMLCGVLAGRVVGMRCRPAVSRVVTALIWILLFMLGVEVGADRRITGNVLTLGLDALAVAAGSVVGCVLFSWVMWRMVRGEENDDRK</sequence>
<feature type="transmembrane region" description="Helical" evidence="1">
    <location>
        <begin position="29"/>
        <end position="47"/>
    </location>
</feature>
<dbReference type="EMBL" id="JAUEIF010000008">
    <property type="protein sequence ID" value="MDN0025674.1"/>
    <property type="molecule type" value="Genomic_DNA"/>
</dbReference>
<evidence type="ECO:0000313" key="5">
    <source>
        <dbReference type="Proteomes" id="UP001168478"/>
    </source>
</evidence>
<evidence type="ECO:0000313" key="2">
    <source>
        <dbReference type="EMBL" id="MDN0023488.1"/>
    </source>
</evidence>
<reference evidence="3" key="2">
    <citation type="submission" date="2023-08" db="EMBL/GenBank/DDBJ databases">
        <title>Identification and characterization of horizontal gene transfer across gut microbiota members of farm animals based on homology search.</title>
        <authorList>
            <person name="Schwarzerova J."/>
            <person name="Nykrynova M."/>
            <person name="Jureckova K."/>
            <person name="Cejkova D."/>
            <person name="Rychlik I."/>
        </authorList>
    </citation>
    <scope>NUCLEOTIDE SEQUENCE</scope>
    <source>
        <strain evidence="3">ET15</strain>
        <strain evidence="2">ET37</strain>
    </source>
</reference>
<keyword evidence="1" id="KW-0472">Membrane</keyword>
<dbReference type="Pfam" id="PF03956">
    <property type="entry name" value="Lys_export"/>
    <property type="match status" value="1"/>
</dbReference>
<dbReference type="EMBL" id="JAUEIE010000012">
    <property type="protein sequence ID" value="MDN0023488.1"/>
    <property type="molecule type" value="Genomic_DNA"/>
</dbReference>
<comment type="caution">
    <text evidence="3">The sequence shown here is derived from an EMBL/GenBank/DDBJ whole genome shotgun (WGS) entry which is preliminary data.</text>
</comment>
<dbReference type="Proteomes" id="UP001168478">
    <property type="component" value="Unassembled WGS sequence"/>
</dbReference>
<dbReference type="Proteomes" id="UP001167831">
    <property type="component" value="Unassembled WGS sequence"/>
</dbReference>
<evidence type="ECO:0000313" key="4">
    <source>
        <dbReference type="Proteomes" id="UP001167831"/>
    </source>
</evidence>
<accession>A0AAW7JIS4</accession>
<dbReference type="AlphaFoldDB" id="A0AAW7JIS4"/>
<keyword evidence="4" id="KW-1185">Reference proteome</keyword>
<dbReference type="GO" id="GO:0015661">
    <property type="term" value="F:L-lysine efflux transmembrane transporter activity"/>
    <property type="evidence" value="ECO:0007669"/>
    <property type="project" value="InterPro"/>
</dbReference>
<gene>
    <name evidence="2" type="ORF">QVN81_10730</name>
    <name evidence="3" type="ORF">QVN84_09110</name>
</gene>
<proteinExistence type="predicted"/>
<keyword evidence="1" id="KW-1133">Transmembrane helix</keyword>
<reference evidence="3" key="1">
    <citation type="submission" date="2023-06" db="EMBL/GenBank/DDBJ databases">
        <authorList>
            <person name="Zeman M."/>
            <person name="Kubasova T."/>
            <person name="Jahodarova E."/>
            <person name="Nykrynova M."/>
            <person name="Rychlik I."/>
        </authorList>
    </citation>
    <scope>NUCLEOTIDE SEQUENCE</scope>
    <source>
        <strain evidence="3">ET15</strain>
        <strain evidence="2">ET37</strain>
    </source>
</reference>
<dbReference type="InterPro" id="IPR005642">
    <property type="entry name" value="LysO"/>
</dbReference>
<evidence type="ECO:0000256" key="1">
    <source>
        <dbReference type="SAM" id="Phobius"/>
    </source>
</evidence>